<dbReference type="RefSeq" id="WP_208267239.1">
    <property type="nucleotide sequence ID" value="NZ_BAAAGM010000031.1"/>
</dbReference>
<gene>
    <name evidence="2" type="ORF">J4557_15525</name>
</gene>
<protein>
    <submittedName>
        <fullName evidence="2">DUF3987 domain-containing protein</fullName>
    </submittedName>
</protein>
<reference evidence="2 3" key="1">
    <citation type="submission" date="2021-03" db="EMBL/GenBank/DDBJ databases">
        <authorList>
            <person name="Kanchanasin P."/>
            <person name="Saeng-In P."/>
            <person name="Phongsopitanun W."/>
            <person name="Yuki M."/>
            <person name="Kudo T."/>
            <person name="Ohkuma M."/>
            <person name="Tanasupawat S."/>
        </authorList>
    </citation>
    <scope>NUCLEOTIDE SEQUENCE [LARGE SCALE GENOMIC DNA]</scope>
    <source>
        <strain evidence="2 3">L46</strain>
    </source>
</reference>
<dbReference type="Proteomes" id="UP000666915">
    <property type="component" value="Unassembled WGS sequence"/>
</dbReference>
<proteinExistence type="predicted"/>
<evidence type="ECO:0000313" key="2">
    <source>
        <dbReference type="EMBL" id="MBO2438931.1"/>
    </source>
</evidence>
<feature type="compositionally biased region" description="Polar residues" evidence="1">
    <location>
        <begin position="517"/>
        <end position="528"/>
    </location>
</feature>
<dbReference type="EMBL" id="JAGEOK010000009">
    <property type="protein sequence ID" value="MBO2438931.1"/>
    <property type="molecule type" value="Genomic_DNA"/>
</dbReference>
<organism evidence="2 3">
    <name type="scientific">Actinomadura nitritigenes</name>
    <dbReference type="NCBI Taxonomy" id="134602"/>
    <lineage>
        <taxon>Bacteria</taxon>
        <taxon>Bacillati</taxon>
        <taxon>Actinomycetota</taxon>
        <taxon>Actinomycetes</taxon>
        <taxon>Streptosporangiales</taxon>
        <taxon>Thermomonosporaceae</taxon>
        <taxon>Actinomadura</taxon>
    </lineage>
</organism>
<evidence type="ECO:0000313" key="3">
    <source>
        <dbReference type="Proteomes" id="UP000666915"/>
    </source>
</evidence>
<sequence>MSAADSILAAAGASARLAELHGQPAPAWETPVPLGARQRLPSFPADALPGWVGAQVTAVAEFTQTPIDLAGCLALAALSTAAGGRAIVNVRGTWVEPVNIFTVVAMPPGSRKSAVFRAMTQPLLNAERQLAERTQPRIVEAELARRVAKAAAEKAAGIAAGSGIPGGDPDKLADATDAAMAVEAIKVPVLPRLVADDITPEKAASLLAEQGGRLAVLSAEGGIFATVAGRYSSTPNMEVFLKGHAGDMLRVDRQGRPTEHVEHAALTLGLAIQPEVITDIAKMPGFRGKGLLGRLLYALPASNIGRRRINPPAPAAEVVSRYDTQLQNLVNALYDWEDPARLQLTPDAHAEFLALETRTEPRLHPETGDLGHLGDWAGKYVGAVARIAGLLHLAAHVDDGWRTPIEVDTMRAAIQLGEYFTAHAVATFDAMGSDPDQHAARDIHAWIERTKPERFTVRQLFSKLPRSKFPKVAELETPLDLLEQHGWIRRLPDPERTGPGRRPSPTYLVHPDLCGTGAQTPSTPPENR</sequence>
<feature type="region of interest" description="Disordered" evidence="1">
    <location>
        <begin position="490"/>
        <end position="528"/>
    </location>
</feature>
<name>A0ABS3QYA4_9ACTN</name>
<dbReference type="InterPro" id="IPR025048">
    <property type="entry name" value="DUF3987"/>
</dbReference>
<dbReference type="Pfam" id="PF13148">
    <property type="entry name" value="DUF3987"/>
    <property type="match status" value="1"/>
</dbReference>
<keyword evidence="3" id="KW-1185">Reference proteome</keyword>
<accession>A0ABS3QYA4</accession>
<evidence type="ECO:0000256" key="1">
    <source>
        <dbReference type="SAM" id="MobiDB-lite"/>
    </source>
</evidence>
<comment type="caution">
    <text evidence="2">The sequence shown here is derived from an EMBL/GenBank/DDBJ whole genome shotgun (WGS) entry which is preliminary data.</text>
</comment>